<dbReference type="Pfam" id="PF08448">
    <property type="entry name" value="PAS_4"/>
    <property type="match status" value="1"/>
</dbReference>
<reference evidence="16 17" key="1">
    <citation type="submission" date="2017-05" db="EMBL/GenBank/DDBJ databases">
        <title>The genome sequence of Geobacillus uzenensis BGSC 92A1.</title>
        <authorList>
            <person name="Ramaloko W.T."/>
            <person name="Koen N."/>
            <person name="Polliack S."/>
            <person name="Aliyu H."/>
            <person name="Lebre P."/>
            <person name="Mohr T."/>
            <person name="Oswald F."/>
            <person name="Zwick M."/>
            <person name="Neumann A."/>
            <person name="Syldatk C."/>
            <person name="Cowan D."/>
            <person name="De Maayer P."/>
        </authorList>
    </citation>
    <scope>NUCLEOTIDE SEQUENCE [LARGE SCALE GENOMIC DNA]</scope>
    <source>
        <strain evidence="16 17">BGSC 92A1</strain>
    </source>
</reference>
<dbReference type="SMART" id="SM00388">
    <property type="entry name" value="HisKA"/>
    <property type="match status" value="1"/>
</dbReference>
<protein>
    <recommendedName>
        <fullName evidence="2">histidine kinase</fullName>
        <ecNumber evidence="2">2.7.13.3</ecNumber>
    </recommendedName>
</protein>
<dbReference type="EMBL" id="NEWL01000006">
    <property type="protein sequence ID" value="OXB87844.1"/>
    <property type="molecule type" value="Genomic_DNA"/>
</dbReference>
<evidence type="ECO:0000259" key="14">
    <source>
        <dbReference type="PROSITE" id="PS50112"/>
    </source>
</evidence>
<keyword evidence="7" id="KW-0067">ATP-binding</keyword>
<dbReference type="InterPro" id="IPR011006">
    <property type="entry name" value="CheY-like_superfamily"/>
</dbReference>
<dbReference type="PROSITE" id="PS50110">
    <property type="entry name" value="RESPONSE_REGULATORY"/>
    <property type="match status" value="1"/>
</dbReference>
<dbReference type="InterPro" id="IPR036097">
    <property type="entry name" value="HisK_dim/P_sf"/>
</dbReference>
<evidence type="ECO:0000313" key="17">
    <source>
        <dbReference type="Proteomes" id="UP000198364"/>
    </source>
</evidence>
<feature type="transmembrane region" description="Helical" evidence="10">
    <location>
        <begin position="12"/>
        <end position="30"/>
    </location>
</feature>
<dbReference type="Pfam" id="PF00072">
    <property type="entry name" value="Response_reg"/>
    <property type="match status" value="1"/>
</dbReference>
<organism evidence="16 17">
    <name type="scientific">Geobacillus uzenensis</name>
    <dbReference type="NCBI Taxonomy" id="129339"/>
    <lineage>
        <taxon>Bacteria</taxon>
        <taxon>Bacillati</taxon>
        <taxon>Bacillota</taxon>
        <taxon>Bacilli</taxon>
        <taxon>Bacillales</taxon>
        <taxon>Anoxybacillaceae</taxon>
        <taxon>Geobacillus</taxon>
    </lineage>
</organism>
<keyword evidence="5" id="KW-0547">Nucleotide-binding</keyword>
<evidence type="ECO:0000259" key="15">
    <source>
        <dbReference type="PROSITE" id="PS50924"/>
    </source>
</evidence>
<evidence type="ECO:0000256" key="3">
    <source>
        <dbReference type="ARBA" id="ARBA00022553"/>
    </source>
</evidence>
<keyword evidence="3 9" id="KW-0597">Phosphoprotein</keyword>
<dbReference type="SUPFAM" id="SSF55785">
    <property type="entry name" value="PYP-like sensor domain (PAS domain)"/>
    <property type="match status" value="2"/>
</dbReference>
<dbReference type="InterPro" id="IPR003594">
    <property type="entry name" value="HATPase_dom"/>
</dbReference>
<feature type="transmembrane region" description="Helical" evidence="10">
    <location>
        <begin position="105"/>
        <end position="127"/>
    </location>
</feature>
<keyword evidence="4" id="KW-0808">Transferase</keyword>
<keyword evidence="10" id="KW-0812">Transmembrane</keyword>
<dbReference type="PRINTS" id="PR00344">
    <property type="entry name" value="BCTRLSENSOR"/>
</dbReference>
<dbReference type="InterPro" id="IPR005467">
    <property type="entry name" value="His_kinase_dom"/>
</dbReference>
<dbReference type="SMART" id="SM00091">
    <property type="entry name" value="PAS"/>
    <property type="match status" value="1"/>
</dbReference>
<dbReference type="Gene3D" id="3.40.50.2300">
    <property type="match status" value="1"/>
</dbReference>
<keyword evidence="8" id="KW-0902">Two-component regulatory system</keyword>
<keyword evidence="17" id="KW-1185">Reference proteome</keyword>
<dbReference type="Gene3D" id="3.30.450.20">
    <property type="entry name" value="PAS domain"/>
    <property type="match status" value="2"/>
</dbReference>
<dbReference type="SUPFAM" id="SSF52172">
    <property type="entry name" value="CheY-like"/>
    <property type="match status" value="1"/>
</dbReference>
<gene>
    <name evidence="16" type="ORF">B9L21_07950</name>
</gene>
<feature type="domain" description="MHYT" evidence="15">
    <location>
        <begin position="8"/>
        <end position="200"/>
    </location>
</feature>
<evidence type="ECO:0000256" key="1">
    <source>
        <dbReference type="ARBA" id="ARBA00000085"/>
    </source>
</evidence>
<comment type="catalytic activity">
    <reaction evidence="1">
        <text>ATP + protein L-histidine = ADP + protein N-phospho-L-histidine.</text>
        <dbReference type="EC" id="2.7.13.3"/>
    </reaction>
</comment>
<dbReference type="PROSITE" id="PS50109">
    <property type="entry name" value="HIS_KIN"/>
    <property type="match status" value="1"/>
</dbReference>
<dbReference type="PANTHER" id="PTHR43047:SF72">
    <property type="entry name" value="OSMOSENSING HISTIDINE PROTEIN KINASE SLN1"/>
    <property type="match status" value="1"/>
</dbReference>
<dbReference type="Pfam" id="PF03707">
    <property type="entry name" value="MHYT"/>
    <property type="match status" value="3"/>
</dbReference>
<feature type="region of interest" description="Disordered" evidence="11">
    <location>
        <begin position="886"/>
        <end position="910"/>
    </location>
</feature>
<evidence type="ECO:0000256" key="2">
    <source>
        <dbReference type="ARBA" id="ARBA00012438"/>
    </source>
</evidence>
<dbReference type="PROSITE" id="PS50924">
    <property type="entry name" value="MHYT"/>
    <property type="match status" value="1"/>
</dbReference>
<dbReference type="Gene3D" id="1.10.287.130">
    <property type="match status" value="1"/>
</dbReference>
<dbReference type="Gene3D" id="3.30.565.10">
    <property type="entry name" value="Histidine kinase-like ATPase, C-terminal domain"/>
    <property type="match status" value="1"/>
</dbReference>
<dbReference type="SUPFAM" id="SSF47384">
    <property type="entry name" value="Homodimeric domain of signal transducing histidine kinase"/>
    <property type="match status" value="1"/>
</dbReference>
<dbReference type="EC" id="2.7.13.3" evidence="2"/>
<dbReference type="SUPFAM" id="SSF55874">
    <property type="entry name" value="ATPase domain of HSP90 chaperone/DNA topoisomerase II/histidine kinase"/>
    <property type="match status" value="1"/>
</dbReference>
<keyword evidence="10" id="KW-1133">Transmembrane helix</keyword>
<dbReference type="InterPro" id="IPR001789">
    <property type="entry name" value="Sig_transdc_resp-reg_receiver"/>
</dbReference>
<feature type="domain" description="PAS" evidence="14">
    <location>
        <begin position="254"/>
        <end position="323"/>
    </location>
</feature>
<feature type="modified residue" description="4-aspartylphosphate" evidence="9">
    <location>
        <position position="808"/>
    </location>
</feature>
<dbReference type="Pfam" id="PF13426">
    <property type="entry name" value="PAS_9"/>
    <property type="match status" value="1"/>
</dbReference>
<evidence type="ECO:0000256" key="11">
    <source>
        <dbReference type="SAM" id="MobiDB-lite"/>
    </source>
</evidence>
<feature type="transmembrane region" description="Helical" evidence="10">
    <location>
        <begin position="177"/>
        <end position="194"/>
    </location>
</feature>
<evidence type="ECO:0000256" key="8">
    <source>
        <dbReference type="ARBA" id="ARBA00023012"/>
    </source>
</evidence>
<dbReference type="InterPro" id="IPR036890">
    <property type="entry name" value="HATPase_C_sf"/>
</dbReference>
<name>A0ABX4DGU8_9BACL</name>
<feature type="transmembrane region" description="Helical" evidence="10">
    <location>
        <begin position="80"/>
        <end position="98"/>
    </location>
</feature>
<dbReference type="NCBIfam" id="TIGR00229">
    <property type="entry name" value="sensory_box"/>
    <property type="match status" value="2"/>
</dbReference>
<comment type="caution">
    <text evidence="16">The sequence shown here is derived from an EMBL/GenBank/DDBJ whole genome shotgun (WGS) entry which is preliminary data.</text>
</comment>
<dbReference type="PANTHER" id="PTHR43047">
    <property type="entry name" value="TWO-COMPONENT HISTIDINE PROTEIN KINASE"/>
    <property type="match status" value="1"/>
</dbReference>
<dbReference type="CDD" id="cd00130">
    <property type="entry name" value="PAS"/>
    <property type="match status" value="1"/>
</dbReference>
<proteinExistence type="predicted"/>
<evidence type="ECO:0000256" key="10">
    <source>
        <dbReference type="PROSITE-ProRule" id="PRU00244"/>
    </source>
</evidence>
<feature type="transmembrane region" description="Helical" evidence="10">
    <location>
        <begin position="42"/>
        <end position="60"/>
    </location>
</feature>
<dbReference type="Proteomes" id="UP000198364">
    <property type="component" value="Unassembled WGS sequence"/>
</dbReference>
<dbReference type="Pfam" id="PF02518">
    <property type="entry name" value="HATPase_c"/>
    <property type="match status" value="1"/>
</dbReference>
<feature type="domain" description="Response regulatory" evidence="13">
    <location>
        <begin position="758"/>
        <end position="875"/>
    </location>
</feature>
<evidence type="ECO:0000256" key="5">
    <source>
        <dbReference type="ARBA" id="ARBA00022741"/>
    </source>
</evidence>
<dbReference type="InterPro" id="IPR004358">
    <property type="entry name" value="Sig_transdc_His_kin-like_C"/>
</dbReference>
<dbReference type="InterPro" id="IPR005330">
    <property type="entry name" value="MHYT_dom"/>
</dbReference>
<evidence type="ECO:0000256" key="6">
    <source>
        <dbReference type="ARBA" id="ARBA00022777"/>
    </source>
</evidence>
<dbReference type="Pfam" id="PF00512">
    <property type="entry name" value="HisKA"/>
    <property type="match status" value="1"/>
</dbReference>
<feature type="transmembrane region" description="Helical" evidence="10">
    <location>
        <begin position="139"/>
        <end position="165"/>
    </location>
</feature>
<evidence type="ECO:0000313" key="16">
    <source>
        <dbReference type="EMBL" id="OXB87844.1"/>
    </source>
</evidence>
<dbReference type="InterPro" id="IPR003661">
    <property type="entry name" value="HisK_dim/P_dom"/>
</dbReference>
<accession>A0ABX4DGU8</accession>
<dbReference type="InterPro" id="IPR035965">
    <property type="entry name" value="PAS-like_dom_sf"/>
</dbReference>
<evidence type="ECO:0000259" key="12">
    <source>
        <dbReference type="PROSITE" id="PS50109"/>
    </source>
</evidence>
<evidence type="ECO:0000256" key="4">
    <source>
        <dbReference type="ARBA" id="ARBA00022679"/>
    </source>
</evidence>
<dbReference type="CDD" id="cd00082">
    <property type="entry name" value="HisKA"/>
    <property type="match status" value="1"/>
</dbReference>
<evidence type="ECO:0000256" key="7">
    <source>
        <dbReference type="ARBA" id="ARBA00022840"/>
    </source>
</evidence>
<keyword evidence="6" id="KW-0418">Kinase</keyword>
<dbReference type="InterPro" id="IPR013656">
    <property type="entry name" value="PAS_4"/>
</dbReference>
<dbReference type="PROSITE" id="PS50112">
    <property type="entry name" value="PAS"/>
    <property type="match status" value="1"/>
</dbReference>
<dbReference type="InterPro" id="IPR000014">
    <property type="entry name" value="PAS"/>
</dbReference>
<sequence length="910" mass="102728">MMGITGYHDPYFIVISAVIAVVSSYVSLAISAKVAESDKGKAAWVFLGSIIIGLGIWSMHFTAMLGYRLPFPVSYRATPAVLSFLLAVCWSFHALYIVSYHRKKGWHFALSGSFMGTAISLLHYVGMVAIKTEMVMHHHPFFVCLSIVLSFFASFLALFILFMVYRTNSGQVFKKTISSIVVGCGIAAMHYTAMKGMSFRLPHGQEARPIEQTIAIPTDGLADILAFITLAILIMTSTMIHIERREVLRQKRLTEVHYQCLVDRNPHLVLSVDFNGRITSINPKAIEMLQVRQGDLPDNVYDLFFRKDHQKIEECLAKAKKGESSVLSVPIKTDRDNPVMMELTLIPIIGDKDVIGLFMIGKDVTELVEYQERIKKVQQDLWNTICQQQGLIFKFTKRDGRFVHTLCGGELFHHLGIDPKHVLDKTVHDFLPKPIADKKERYYQYAWETGEALYYEGNINGIDYLVSLRPIKENGQVTEIIGSAIDITERKMMEKALWQAKEEAEKANEAKSHFISRLSHEIRTPLNGVLGFAQLLEMDDSLNTEQRELVREILGSARHLLRLMNDMLDLAKMEAGKSHLLYDVVHPNEVIEESVKWMEPLAKKNNISLIYKAFSSEHVYLYTDATRLRQALLNLLDNAIKYNRDGGTVVVEGTEEQGKVTIRVKDSGIGIPDEEKENIFEPFYRIRGNQVDGNGIGLAFVKQVVRLLGGTIAVNSKLGKGSEFSISLPAIRYVHNGPHSPLNKRVNQERLMQIGHKKILYIEDHASNLKLLEYILQPFPNLSLTFANSGGEGLQKAADGQFDLILIDIHLPDFSGYTVLDMLRHNERTSHIPIIAISANAVPKEIKKALQAGFTDYITKPLDVSAFLEKLVGLWEESLAYKESDVSTHNKNNEGEICREKSKKERNMSF</sequence>
<dbReference type="SMART" id="SM00387">
    <property type="entry name" value="HATPase_c"/>
    <property type="match status" value="1"/>
</dbReference>
<feature type="domain" description="Histidine kinase" evidence="12">
    <location>
        <begin position="517"/>
        <end position="732"/>
    </location>
</feature>
<dbReference type="SMART" id="SM00448">
    <property type="entry name" value="REC"/>
    <property type="match status" value="1"/>
</dbReference>
<dbReference type="CDD" id="cd00075">
    <property type="entry name" value="HATPase"/>
    <property type="match status" value="1"/>
</dbReference>
<keyword evidence="10" id="KW-0472">Membrane</keyword>
<evidence type="ECO:0000256" key="9">
    <source>
        <dbReference type="PROSITE-ProRule" id="PRU00169"/>
    </source>
</evidence>
<evidence type="ECO:0000259" key="13">
    <source>
        <dbReference type="PROSITE" id="PS50110"/>
    </source>
</evidence>